<name>A0A0B0NBX4_GOSAR</name>
<dbReference type="Proteomes" id="UP000032142">
    <property type="component" value="Unassembled WGS sequence"/>
</dbReference>
<keyword evidence="2" id="KW-1185">Reference proteome</keyword>
<protein>
    <submittedName>
        <fullName evidence="1">Uncharacterized protein</fullName>
    </submittedName>
</protein>
<proteinExistence type="predicted"/>
<dbReference type="EMBL" id="KN393302">
    <property type="protein sequence ID" value="KHG10182.1"/>
    <property type="molecule type" value="Genomic_DNA"/>
</dbReference>
<organism evidence="1 2">
    <name type="scientific">Gossypium arboreum</name>
    <name type="common">Tree cotton</name>
    <name type="synonym">Gossypium nanking</name>
    <dbReference type="NCBI Taxonomy" id="29729"/>
    <lineage>
        <taxon>Eukaryota</taxon>
        <taxon>Viridiplantae</taxon>
        <taxon>Streptophyta</taxon>
        <taxon>Embryophyta</taxon>
        <taxon>Tracheophyta</taxon>
        <taxon>Spermatophyta</taxon>
        <taxon>Magnoliopsida</taxon>
        <taxon>eudicotyledons</taxon>
        <taxon>Gunneridae</taxon>
        <taxon>Pentapetalae</taxon>
        <taxon>rosids</taxon>
        <taxon>malvids</taxon>
        <taxon>Malvales</taxon>
        <taxon>Malvaceae</taxon>
        <taxon>Malvoideae</taxon>
        <taxon>Gossypium</taxon>
    </lineage>
</organism>
<dbReference type="AlphaFoldDB" id="A0A0B0NBX4"/>
<accession>A0A0B0NBX4</accession>
<reference evidence="2" key="1">
    <citation type="submission" date="2014-09" db="EMBL/GenBank/DDBJ databases">
        <authorList>
            <person name="Mudge J."/>
            <person name="Ramaraj T."/>
            <person name="Lindquist I.E."/>
            <person name="Bharti A.K."/>
            <person name="Sundararajan A."/>
            <person name="Cameron C.T."/>
            <person name="Woodward J.E."/>
            <person name="May G.D."/>
            <person name="Brubaker C."/>
            <person name="Broadhvest J."/>
            <person name="Wilkins T.A."/>
        </authorList>
    </citation>
    <scope>NUCLEOTIDE SEQUENCE</scope>
    <source>
        <strain evidence="2">cv. AKA8401</strain>
    </source>
</reference>
<sequence length="52" mass="5940">MLIQVHNREALSSHITGSSCEPCNEKLRRSINRKLKKPLIEKITKTHLSGRS</sequence>
<gene>
    <name evidence="1" type="ORF">F383_04078</name>
</gene>
<evidence type="ECO:0000313" key="1">
    <source>
        <dbReference type="EMBL" id="KHG10182.1"/>
    </source>
</evidence>
<evidence type="ECO:0000313" key="2">
    <source>
        <dbReference type="Proteomes" id="UP000032142"/>
    </source>
</evidence>